<dbReference type="PaxDb" id="4113-PGSC0003DMT400085345"/>
<evidence type="ECO:0000259" key="2">
    <source>
        <dbReference type="Pfam" id="PF20167"/>
    </source>
</evidence>
<proteinExistence type="predicted"/>
<feature type="domain" description="Putative plant transposon protein" evidence="2">
    <location>
        <begin position="118"/>
        <end position="191"/>
    </location>
</feature>
<sequence length="236" mass="26696">MRMQLGPEQRQLNYLQIEVSKRKGKTPVIVTPAKESSDSEEVYDTLLTTSGSERESHDSQASISEPEDDQLLQAQRVELRSKSLNDPSRIPGPPRSVNRLKADGVLDRYSEVWNTIKFHKFEIFTNPWVPYIPNWVWEFYSAYGELVQKGKNKASMFKPVDFVMVCGKKVKCRCLDINVVLGCSLDIMHMEGSSQQKKGAVGALSSCSAKQYHVANDPEHDDAESWCKTAMNYTKG</sequence>
<reference evidence="4" key="1">
    <citation type="journal article" date="2011" name="Nature">
        <title>Genome sequence and analysis of the tuber crop potato.</title>
        <authorList>
            <consortium name="The Potato Genome Sequencing Consortium"/>
        </authorList>
    </citation>
    <scope>NUCLEOTIDE SEQUENCE [LARGE SCALE GENOMIC DNA]</scope>
    <source>
        <strain evidence="4">cv. DM1-3 516 R44</strain>
    </source>
</reference>
<feature type="region of interest" description="Disordered" evidence="1">
    <location>
        <begin position="49"/>
        <end position="69"/>
    </location>
</feature>
<dbReference type="InterPro" id="IPR046796">
    <property type="entry name" value="Transposase_32_dom"/>
</dbReference>
<reference evidence="3" key="2">
    <citation type="submission" date="2015-06" db="UniProtKB">
        <authorList>
            <consortium name="EnsemblPlants"/>
        </authorList>
    </citation>
    <scope>IDENTIFICATION</scope>
    <source>
        <strain evidence="3">DM1-3 516 R44</strain>
    </source>
</reference>
<evidence type="ECO:0000313" key="4">
    <source>
        <dbReference type="Proteomes" id="UP000011115"/>
    </source>
</evidence>
<evidence type="ECO:0000256" key="1">
    <source>
        <dbReference type="SAM" id="MobiDB-lite"/>
    </source>
</evidence>
<name>M1D9B1_SOLTU</name>
<dbReference type="InParanoid" id="M1D9B1"/>
<dbReference type="Pfam" id="PF20167">
    <property type="entry name" value="Transposase_32"/>
    <property type="match status" value="1"/>
</dbReference>
<dbReference type="HOGENOM" id="CLU_1177145_0_0_1"/>
<dbReference type="PANTHER" id="PTHR33180">
    <property type="entry name" value="PHOTOSYSTEM II CP43 REACTION CENTER PROTEIN"/>
    <property type="match status" value="1"/>
</dbReference>
<dbReference type="Proteomes" id="UP000011115">
    <property type="component" value="Unassembled WGS sequence"/>
</dbReference>
<dbReference type="EnsemblPlants" id="PGSC0003DMT400085345">
    <property type="protein sequence ID" value="PGSC0003DMT400085345"/>
    <property type="gene ID" value="PGSC0003DMG400034916"/>
</dbReference>
<protein>
    <recommendedName>
        <fullName evidence="2">Putative plant transposon protein domain-containing protein</fullName>
    </recommendedName>
</protein>
<accession>M1D9B1</accession>
<organism evidence="3 4">
    <name type="scientific">Solanum tuberosum</name>
    <name type="common">Potato</name>
    <dbReference type="NCBI Taxonomy" id="4113"/>
    <lineage>
        <taxon>Eukaryota</taxon>
        <taxon>Viridiplantae</taxon>
        <taxon>Streptophyta</taxon>
        <taxon>Embryophyta</taxon>
        <taxon>Tracheophyta</taxon>
        <taxon>Spermatophyta</taxon>
        <taxon>Magnoliopsida</taxon>
        <taxon>eudicotyledons</taxon>
        <taxon>Gunneridae</taxon>
        <taxon>Pentapetalae</taxon>
        <taxon>asterids</taxon>
        <taxon>lamiids</taxon>
        <taxon>Solanales</taxon>
        <taxon>Solanaceae</taxon>
        <taxon>Solanoideae</taxon>
        <taxon>Solaneae</taxon>
        <taxon>Solanum</taxon>
    </lineage>
</organism>
<dbReference type="AlphaFoldDB" id="M1D9B1"/>
<dbReference type="PANTHER" id="PTHR33180:SF31">
    <property type="entry name" value="POLYPROTEIN PROTEIN"/>
    <property type="match status" value="1"/>
</dbReference>
<feature type="region of interest" description="Disordered" evidence="1">
    <location>
        <begin position="24"/>
        <end position="43"/>
    </location>
</feature>
<evidence type="ECO:0000313" key="3">
    <source>
        <dbReference type="EnsemblPlants" id="PGSC0003DMT400085345"/>
    </source>
</evidence>
<keyword evidence="4" id="KW-1185">Reference proteome</keyword>
<dbReference type="Gramene" id="PGSC0003DMT400085345">
    <property type="protein sequence ID" value="PGSC0003DMT400085345"/>
    <property type="gene ID" value="PGSC0003DMG400034916"/>
</dbReference>